<protein>
    <submittedName>
        <fullName evidence="2">DUF3558 family protein</fullName>
    </submittedName>
</protein>
<dbReference type="PROSITE" id="PS51257">
    <property type="entry name" value="PROKAR_LIPOPROTEIN"/>
    <property type="match status" value="1"/>
</dbReference>
<feature type="signal peptide" evidence="1">
    <location>
        <begin position="1"/>
        <end position="27"/>
    </location>
</feature>
<dbReference type="Proteomes" id="UP000515728">
    <property type="component" value="Chromosome"/>
</dbReference>
<keyword evidence="3" id="KW-1185">Reference proteome</keyword>
<accession>A0A7G7MHS8</accession>
<sequence length="178" mass="17832">MTASLPRPARVAAAVGAAALLVLLGTACQRPVDAPSGSAAPAASAQEAGDDATPLDACALLPADQVEDLIGPNDGGVATSAPGSNGGGCVWTNEENYYSVSIDCGQTGTAVDGELPPWEPALGPEVPLPDGMREFGSNSGSVQFVADTRDCLTQVVRSASGGDLDAAVVLARQIRDEL</sequence>
<reference evidence="2 3" key="1">
    <citation type="submission" date="2020-08" db="EMBL/GenBank/DDBJ databases">
        <authorList>
            <person name="Mo P."/>
        </authorList>
    </citation>
    <scope>NUCLEOTIDE SEQUENCE [LARGE SCALE GENOMIC DNA]</scope>
    <source>
        <strain evidence="2 3">CGMCC 4.1532</strain>
    </source>
</reference>
<dbReference type="EMBL" id="CP060131">
    <property type="protein sequence ID" value="QNG52339.1"/>
    <property type="molecule type" value="Genomic_DNA"/>
</dbReference>
<proteinExistence type="predicted"/>
<feature type="chain" id="PRO_5038841038" evidence="1">
    <location>
        <begin position="28"/>
        <end position="178"/>
    </location>
</feature>
<dbReference type="AlphaFoldDB" id="A0A7G7MHS8"/>
<name>A0A7G7MHS8_9PSEU</name>
<keyword evidence="1" id="KW-0732">Signal</keyword>
<evidence type="ECO:0000313" key="2">
    <source>
        <dbReference type="EMBL" id="QNG52339.1"/>
    </source>
</evidence>
<dbReference type="RefSeq" id="WP_185719089.1">
    <property type="nucleotide sequence ID" value="NZ_BAAAWI010000001.1"/>
</dbReference>
<evidence type="ECO:0000256" key="1">
    <source>
        <dbReference type="SAM" id="SignalP"/>
    </source>
</evidence>
<dbReference type="InterPro" id="IPR024520">
    <property type="entry name" value="DUF3558"/>
</dbReference>
<evidence type="ECO:0000313" key="3">
    <source>
        <dbReference type="Proteomes" id="UP000515728"/>
    </source>
</evidence>
<dbReference type="KEGG" id="ppel:H6H00_30625"/>
<dbReference type="Pfam" id="PF12079">
    <property type="entry name" value="DUF3558"/>
    <property type="match status" value="1"/>
</dbReference>
<gene>
    <name evidence="2" type="ORF">H6H00_30625</name>
</gene>
<organism evidence="2 3">
    <name type="scientific">Pseudonocardia petroleophila</name>
    <dbReference type="NCBI Taxonomy" id="37331"/>
    <lineage>
        <taxon>Bacteria</taxon>
        <taxon>Bacillati</taxon>
        <taxon>Actinomycetota</taxon>
        <taxon>Actinomycetes</taxon>
        <taxon>Pseudonocardiales</taxon>
        <taxon>Pseudonocardiaceae</taxon>
        <taxon>Pseudonocardia</taxon>
    </lineage>
</organism>